<dbReference type="InterPro" id="IPR015421">
    <property type="entry name" value="PyrdxlP-dep_Trfase_major"/>
</dbReference>
<dbReference type="PIRSF" id="PIRSF017617">
    <property type="entry name" value="Thr_aldolase"/>
    <property type="match status" value="1"/>
</dbReference>
<dbReference type="GO" id="GO:0005829">
    <property type="term" value="C:cytosol"/>
    <property type="evidence" value="ECO:0007669"/>
    <property type="project" value="TreeGrafter"/>
</dbReference>
<gene>
    <name evidence="6" type="ORF">UFOPK4366_00241</name>
</gene>
<organism evidence="6">
    <name type="scientific">freshwater metagenome</name>
    <dbReference type="NCBI Taxonomy" id="449393"/>
    <lineage>
        <taxon>unclassified sequences</taxon>
        <taxon>metagenomes</taxon>
        <taxon>ecological metagenomes</taxon>
    </lineage>
</organism>
<dbReference type="FunFam" id="3.40.640.10:FF:000030">
    <property type="entry name" value="Low-specificity L-threonine aldolase"/>
    <property type="match status" value="1"/>
</dbReference>
<dbReference type="PANTHER" id="PTHR48097">
    <property type="entry name" value="L-THREONINE ALDOLASE-RELATED"/>
    <property type="match status" value="1"/>
</dbReference>
<sequence length="343" mass="36545">MNIDLRSDTLTRPSEGMRLAMASAEVGDDVYGEDPTVNSLEERVAKMFGKEAGLFTPTGSMANQLGIRILVKPGEELLCEEDAHVVRAELGAGAAQGGITTRTWHAERGLLNADDAIRLARPDAGAYLVSTTAIAIENTHNFGGGTVQPINEIANLYSQCKEVGISLHLDGARIWNAHVATGTPFLEYGKYFETISVCLSKGLGAPIGSVLLSSKEKIITARVLRKRLGAGMRQVGILAAAAHYALDKNISRLAEDHLHAQILAKAIHSVAPDVVDPKHVDSNIVGLNLKSHRLNASQASAALRDEGVLASALGPKYLRLVTHMDVSAEQIEIAATKLVKILG</sequence>
<dbReference type="InterPro" id="IPR015424">
    <property type="entry name" value="PyrdxlP-dep_Trfase"/>
</dbReference>
<dbReference type="PANTHER" id="PTHR48097:SF9">
    <property type="entry name" value="L-THREONINE ALDOLASE"/>
    <property type="match status" value="1"/>
</dbReference>
<comment type="cofactor">
    <cofactor evidence="1">
        <name>pyridoxal 5'-phosphate</name>
        <dbReference type="ChEBI" id="CHEBI:597326"/>
    </cofactor>
</comment>
<dbReference type="InterPro" id="IPR023603">
    <property type="entry name" value="Low_specificity_L-TA-like"/>
</dbReference>
<evidence type="ECO:0000256" key="1">
    <source>
        <dbReference type="ARBA" id="ARBA00001933"/>
    </source>
</evidence>
<dbReference type="GO" id="GO:0008732">
    <property type="term" value="F:L-allo-threonine aldolase activity"/>
    <property type="evidence" value="ECO:0007669"/>
    <property type="project" value="TreeGrafter"/>
</dbReference>
<dbReference type="GO" id="GO:0006545">
    <property type="term" value="P:glycine biosynthetic process"/>
    <property type="evidence" value="ECO:0007669"/>
    <property type="project" value="TreeGrafter"/>
</dbReference>
<keyword evidence="4" id="KW-0456">Lyase</keyword>
<dbReference type="Gene3D" id="3.40.640.10">
    <property type="entry name" value="Type I PLP-dependent aspartate aminotransferase-like (Major domain)"/>
    <property type="match status" value="1"/>
</dbReference>
<proteinExistence type="inferred from homology"/>
<dbReference type="InterPro" id="IPR001597">
    <property type="entry name" value="ArAA_b-elim_lyase/Thr_aldolase"/>
</dbReference>
<feature type="domain" description="Aromatic amino acid beta-eliminating lyase/threonine aldolase" evidence="5">
    <location>
        <begin position="4"/>
        <end position="286"/>
    </location>
</feature>
<evidence type="ECO:0000256" key="3">
    <source>
        <dbReference type="ARBA" id="ARBA00022898"/>
    </source>
</evidence>
<dbReference type="AlphaFoldDB" id="A0A6J7U2X7"/>
<dbReference type="SUPFAM" id="SSF53383">
    <property type="entry name" value="PLP-dependent transferases"/>
    <property type="match status" value="1"/>
</dbReference>
<evidence type="ECO:0000313" key="6">
    <source>
        <dbReference type="EMBL" id="CAB5060055.1"/>
    </source>
</evidence>
<dbReference type="Gene3D" id="3.90.1150.10">
    <property type="entry name" value="Aspartate Aminotransferase, domain 1"/>
    <property type="match status" value="1"/>
</dbReference>
<dbReference type="InterPro" id="IPR015422">
    <property type="entry name" value="PyrdxlP-dep_Trfase_small"/>
</dbReference>
<protein>
    <submittedName>
        <fullName evidence="6">Unannotated protein</fullName>
    </submittedName>
</protein>
<evidence type="ECO:0000259" key="5">
    <source>
        <dbReference type="Pfam" id="PF01212"/>
    </source>
</evidence>
<reference evidence="6" key="1">
    <citation type="submission" date="2020-05" db="EMBL/GenBank/DDBJ databases">
        <authorList>
            <person name="Chiriac C."/>
            <person name="Salcher M."/>
            <person name="Ghai R."/>
            <person name="Kavagutti S V."/>
        </authorList>
    </citation>
    <scope>NUCLEOTIDE SEQUENCE</scope>
</reference>
<dbReference type="NCBIfam" id="NF041359">
    <property type="entry name" value="GntG_guanitoxin"/>
    <property type="match status" value="1"/>
</dbReference>
<name>A0A6J7U2X7_9ZZZZ</name>
<evidence type="ECO:0000256" key="2">
    <source>
        <dbReference type="ARBA" id="ARBA00006966"/>
    </source>
</evidence>
<comment type="similarity">
    <text evidence="2">Belongs to the threonine aldolase family.</text>
</comment>
<accession>A0A6J7U2X7</accession>
<keyword evidence="3" id="KW-0663">Pyridoxal phosphate</keyword>
<dbReference type="GO" id="GO:0006567">
    <property type="term" value="P:L-threonine catabolic process"/>
    <property type="evidence" value="ECO:0007669"/>
    <property type="project" value="TreeGrafter"/>
</dbReference>
<dbReference type="EMBL" id="CAFBQS010000023">
    <property type="protein sequence ID" value="CAB5060055.1"/>
    <property type="molecule type" value="Genomic_DNA"/>
</dbReference>
<evidence type="ECO:0000256" key="4">
    <source>
        <dbReference type="ARBA" id="ARBA00023239"/>
    </source>
</evidence>
<dbReference type="Pfam" id="PF01212">
    <property type="entry name" value="Beta_elim_lyase"/>
    <property type="match status" value="1"/>
</dbReference>